<gene>
    <name evidence="2" type="ORF">WPS_09150</name>
</gene>
<dbReference type="EMBL" id="AP025523">
    <property type="protein sequence ID" value="BDE05639.1"/>
    <property type="molecule type" value="Genomic_DNA"/>
</dbReference>
<dbReference type="AlphaFoldDB" id="A0AAN2C8U5"/>
<feature type="domain" description="DUF302" evidence="1">
    <location>
        <begin position="40"/>
        <end position="101"/>
    </location>
</feature>
<evidence type="ECO:0000313" key="3">
    <source>
        <dbReference type="Proteomes" id="UP001317532"/>
    </source>
</evidence>
<dbReference type="InterPro" id="IPR035923">
    <property type="entry name" value="TT1751-like_sf"/>
</dbReference>
<keyword evidence="2" id="KW-0547">Nucleotide-binding</keyword>
<dbReference type="PANTHER" id="PTHR38342">
    <property type="entry name" value="SLR5037 PROTEIN"/>
    <property type="match status" value="1"/>
</dbReference>
<dbReference type="InterPro" id="IPR016796">
    <property type="entry name" value="UCP021774"/>
</dbReference>
<reference evidence="2 3" key="1">
    <citation type="journal article" date="2022" name="ISME Commun">
        <title>Vulcanimicrobium alpinus gen. nov. sp. nov., the first cultivated representative of the candidate phylum 'Eremiobacterota', is a metabolically versatile aerobic anoxygenic phototroph.</title>
        <authorList>
            <person name="Yabe S."/>
            <person name="Muto K."/>
            <person name="Abe K."/>
            <person name="Yokota A."/>
            <person name="Staudigel H."/>
            <person name="Tebo B.M."/>
        </authorList>
    </citation>
    <scope>NUCLEOTIDE SEQUENCE [LARGE SCALE GENOMIC DNA]</scope>
    <source>
        <strain evidence="2 3">WC8-2</strain>
    </source>
</reference>
<dbReference type="GO" id="GO:0005524">
    <property type="term" value="F:ATP binding"/>
    <property type="evidence" value="ECO:0007669"/>
    <property type="project" value="UniProtKB-KW"/>
</dbReference>
<keyword evidence="2" id="KW-0067">ATP-binding</keyword>
<accession>A0AAN2C8U5</accession>
<organism evidence="2 3">
    <name type="scientific">Vulcanimicrobium alpinum</name>
    <dbReference type="NCBI Taxonomy" id="3016050"/>
    <lineage>
        <taxon>Bacteria</taxon>
        <taxon>Bacillati</taxon>
        <taxon>Vulcanimicrobiota</taxon>
        <taxon>Vulcanimicrobiia</taxon>
        <taxon>Vulcanimicrobiales</taxon>
        <taxon>Vulcanimicrobiaceae</taxon>
        <taxon>Vulcanimicrobium</taxon>
    </lineage>
</organism>
<dbReference type="RefSeq" id="WP_317996666.1">
    <property type="nucleotide sequence ID" value="NZ_AP025523.1"/>
</dbReference>
<dbReference type="CDD" id="cd14797">
    <property type="entry name" value="DUF302"/>
    <property type="match status" value="1"/>
</dbReference>
<dbReference type="SUPFAM" id="SSF103247">
    <property type="entry name" value="TT1751-like"/>
    <property type="match status" value="1"/>
</dbReference>
<evidence type="ECO:0000259" key="1">
    <source>
        <dbReference type="Pfam" id="PF03625"/>
    </source>
</evidence>
<evidence type="ECO:0000313" key="2">
    <source>
        <dbReference type="EMBL" id="BDE05639.1"/>
    </source>
</evidence>
<dbReference type="InterPro" id="IPR005180">
    <property type="entry name" value="DUF302"/>
</dbReference>
<dbReference type="PIRSF" id="PIRSF021774">
    <property type="entry name" value="UCP021774"/>
    <property type="match status" value="1"/>
</dbReference>
<dbReference type="Proteomes" id="UP001317532">
    <property type="component" value="Chromosome"/>
</dbReference>
<proteinExistence type="predicted"/>
<dbReference type="Pfam" id="PF03625">
    <property type="entry name" value="DUF302"/>
    <property type="match status" value="1"/>
</dbReference>
<protein>
    <submittedName>
        <fullName evidence="2">ABC transporter ATP-binding protein</fullName>
    </submittedName>
</protein>
<dbReference type="PANTHER" id="PTHR38342:SF1">
    <property type="entry name" value="SLR5037 PROTEIN"/>
    <property type="match status" value="1"/>
</dbReference>
<name>A0AAN2C8U5_UNVUL</name>
<dbReference type="KEGG" id="vab:WPS_09150"/>
<keyword evidence="3" id="KW-1185">Reference proteome</keyword>
<dbReference type="Gene3D" id="3.30.310.70">
    <property type="entry name" value="TT1751-like domain"/>
    <property type="match status" value="1"/>
</dbReference>
<sequence>MNITSLPYGNSTEVALDVPAAIARAKELLAEQGFGVLCEIDVAATLRAKLGAEIGEYVILGACRPDAARTALAAEPDLGLLLPCNVLVRRAQGRTTVGVIDAGAMLGIVGNDALAPLAADINGRLAAVLRGFERAAAH</sequence>